<comment type="catalytic activity">
    <reaction evidence="5">
        <text>Hydrolysis of terminal non-reducing beta-D-galactose residues in beta-D-galactosides.</text>
        <dbReference type="EC" id="3.2.1.23"/>
    </reaction>
</comment>
<dbReference type="GO" id="GO:0004565">
    <property type="term" value="F:beta-galactosidase activity"/>
    <property type="evidence" value="ECO:0007669"/>
    <property type="project" value="UniProtKB-EC"/>
</dbReference>
<dbReference type="EMBL" id="JBHFQA010000007">
    <property type="protein sequence ID" value="KAL2095904.1"/>
    <property type="molecule type" value="Genomic_DNA"/>
</dbReference>
<keyword evidence="3 5" id="KW-0326">Glycosidase</keyword>
<dbReference type="InterPro" id="IPR026283">
    <property type="entry name" value="B-gal_1-like"/>
</dbReference>
<feature type="active site" description="Proton donor" evidence="4">
    <location>
        <position position="162"/>
    </location>
</feature>
<organism evidence="10 11">
    <name type="scientific">Coilia grayii</name>
    <name type="common">Gray's grenadier anchovy</name>
    <dbReference type="NCBI Taxonomy" id="363190"/>
    <lineage>
        <taxon>Eukaryota</taxon>
        <taxon>Metazoa</taxon>
        <taxon>Chordata</taxon>
        <taxon>Craniata</taxon>
        <taxon>Vertebrata</taxon>
        <taxon>Euteleostomi</taxon>
        <taxon>Actinopterygii</taxon>
        <taxon>Neopterygii</taxon>
        <taxon>Teleostei</taxon>
        <taxon>Clupei</taxon>
        <taxon>Clupeiformes</taxon>
        <taxon>Clupeoidei</taxon>
        <taxon>Engraulidae</taxon>
        <taxon>Coilinae</taxon>
        <taxon>Coilia</taxon>
    </lineage>
</organism>
<evidence type="ECO:0000256" key="5">
    <source>
        <dbReference type="RuleBase" id="RU000675"/>
    </source>
</evidence>
<evidence type="ECO:0000256" key="1">
    <source>
        <dbReference type="ARBA" id="ARBA00009809"/>
    </source>
</evidence>
<feature type="domain" description="Glycoside hydrolase 35 catalytic" evidence="7">
    <location>
        <begin position="15"/>
        <end position="326"/>
    </location>
</feature>
<dbReference type="InterPro" id="IPR001944">
    <property type="entry name" value="Glycoside_Hdrlase_35"/>
</dbReference>
<dbReference type="InterPro" id="IPR048912">
    <property type="entry name" value="BetaGal1-like_ABD1"/>
</dbReference>
<dbReference type="InterPro" id="IPR031330">
    <property type="entry name" value="Gly_Hdrlase_35_cat"/>
</dbReference>
<dbReference type="InterPro" id="IPR008979">
    <property type="entry name" value="Galactose-bd-like_sf"/>
</dbReference>
<comment type="caution">
    <text evidence="10">The sequence shown here is derived from an EMBL/GenBank/DDBJ whole genome shotgun (WGS) entry which is preliminary data.</text>
</comment>
<dbReference type="SUPFAM" id="SSF51445">
    <property type="entry name" value="(Trans)glycosidases"/>
    <property type="match status" value="1"/>
</dbReference>
<feature type="domain" description="Beta-galactosidase 1-like first all-beta" evidence="8">
    <location>
        <begin position="384"/>
        <end position="484"/>
    </location>
</feature>
<dbReference type="SUPFAM" id="SSF49785">
    <property type="entry name" value="Galactose-binding domain-like"/>
    <property type="match status" value="1"/>
</dbReference>
<comment type="similarity">
    <text evidence="1 6">Belongs to the glycosyl hydrolase 35 family.</text>
</comment>
<dbReference type="EC" id="3.2.1.23" evidence="5"/>
<evidence type="ECO:0000256" key="2">
    <source>
        <dbReference type="ARBA" id="ARBA00022801"/>
    </source>
</evidence>
<gene>
    <name evidence="10" type="ORF">ACEWY4_008052</name>
</gene>
<sequence length="605" mass="68250">MAERQGLRAERASHFTLQGAPFRILGGSIHYFRVPRAYWRDRLLKMRACGINTLSTYVPWNLHEPEKGLFNFKDNLDLEAFISLAWELELWVILRPGPYICAEVDLGGLPSWLLRDKDMTLRTTYPGFTSAVNSYFDKLIPRIAPLQFSNGGPIIAVQVENEYGSYSKDVEYMKYMKQAFLSRGITELLLTSDNREGLQCGGVDGVLRTINLQKISYGALQSLADIQPERPLLVMEYWSGWFDVWGDSHHIFPAEDMVAVVTKLLERGASINLYMFHGGTSFGFMTGAVDFGTYKPQISSYDYDAPLSECGDYTSKYHLLRNLLKSYNSDPLPEPPTLQSRQAYEAVLISQHMSLWDSLTYAEKPVKTEAPISMENLSVHNGNGQSYGYTLYETTIQSGGSLNSRNNVRDRALVFVDRTFIGVFDYRTQRVTLPAGKNARTLSLLVENCGRVNYGEALNAQQKGLVGDIILNNTPLKGFAVYCLDMMPSFLKGVHGGKWKSMTESPACPGFFKGILLVDGEPRDTFIKLPEWMKGVVFVNGHSLGRYWYIGPQKHLYLPAPWLKKGINQIIVFEEQKAAGRINFAENPEYGKVIDVSKHPFCTII</sequence>
<evidence type="ECO:0000256" key="4">
    <source>
        <dbReference type="PIRSR" id="PIRSR006336-1"/>
    </source>
</evidence>
<protein>
    <recommendedName>
        <fullName evidence="5">Beta-galactosidase</fullName>
        <ecNumber evidence="5">3.2.1.23</ecNumber>
    </recommendedName>
</protein>
<dbReference type="FunFam" id="3.20.20.80:FF:000036">
    <property type="entry name" value="Beta-galactosidase"/>
    <property type="match status" value="1"/>
</dbReference>
<dbReference type="Proteomes" id="UP001591681">
    <property type="component" value="Unassembled WGS sequence"/>
</dbReference>
<keyword evidence="2 5" id="KW-0378">Hydrolase</keyword>
<dbReference type="InterPro" id="IPR019801">
    <property type="entry name" value="Glyco_hydro_35_CS"/>
</dbReference>
<evidence type="ECO:0000259" key="7">
    <source>
        <dbReference type="Pfam" id="PF01301"/>
    </source>
</evidence>
<reference evidence="10 11" key="1">
    <citation type="submission" date="2024-09" db="EMBL/GenBank/DDBJ databases">
        <title>A chromosome-level genome assembly of Gray's grenadier anchovy, Coilia grayii.</title>
        <authorList>
            <person name="Fu Z."/>
        </authorList>
    </citation>
    <scope>NUCLEOTIDE SEQUENCE [LARGE SCALE GENOMIC DNA]</scope>
    <source>
        <strain evidence="10">G4</strain>
        <tissue evidence="10">Muscle</tissue>
    </source>
</reference>
<dbReference type="Pfam" id="PF21317">
    <property type="entry name" value="BetaGal_ABD_1"/>
    <property type="match status" value="1"/>
</dbReference>
<feature type="domain" description="Beta-galactosidase galactose-binding" evidence="9">
    <location>
        <begin position="509"/>
        <end position="568"/>
    </location>
</feature>
<proteinExistence type="inferred from homology"/>
<dbReference type="InterPro" id="IPR048913">
    <property type="entry name" value="BetaGal_gal-bd"/>
</dbReference>
<evidence type="ECO:0000259" key="8">
    <source>
        <dbReference type="Pfam" id="PF21317"/>
    </source>
</evidence>
<evidence type="ECO:0000313" key="10">
    <source>
        <dbReference type="EMBL" id="KAL2095904.1"/>
    </source>
</evidence>
<evidence type="ECO:0000313" key="11">
    <source>
        <dbReference type="Proteomes" id="UP001591681"/>
    </source>
</evidence>
<dbReference type="Pfam" id="PF01301">
    <property type="entry name" value="Glyco_hydro_35"/>
    <property type="match status" value="1"/>
</dbReference>
<dbReference type="PRINTS" id="PR00742">
    <property type="entry name" value="GLHYDRLASE35"/>
</dbReference>
<dbReference type="InterPro" id="IPR017853">
    <property type="entry name" value="GH"/>
</dbReference>
<dbReference type="FunFam" id="2.60.120.260:FF:000049">
    <property type="entry name" value="Beta-galactosidase"/>
    <property type="match status" value="1"/>
</dbReference>
<evidence type="ECO:0000256" key="6">
    <source>
        <dbReference type="RuleBase" id="RU003679"/>
    </source>
</evidence>
<evidence type="ECO:0000259" key="9">
    <source>
        <dbReference type="Pfam" id="PF21467"/>
    </source>
</evidence>
<keyword evidence="11" id="KW-1185">Reference proteome</keyword>
<dbReference type="AlphaFoldDB" id="A0ABD1KA06"/>
<evidence type="ECO:0000256" key="3">
    <source>
        <dbReference type="ARBA" id="ARBA00023295"/>
    </source>
</evidence>
<dbReference type="Gene3D" id="3.20.20.80">
    <property type="entry name" value="Glycosidases"/>
    <property type="match status" value="1"/>
</dbReference>
<dbReference type="PROSITE" id="PS01182">
    <property type="entry name" value="GLYCOSYL_HYDROL_F35"/>
    <property type="match status" value="1"/>
</dbReference>
<feature type="active site" description="Nucleophile" evidence="4">
    <location>
        <position position="236"/>
    </location>
</feature>
<dbReference type="PIRSF" id="PIRSF006336">
    <property type="entry name" value="B-gal"/>
    <property type="match status" value="1"/>
</dbReference>
<accession>A0ABD1KA06</accession>
<dbReference type="Gene3D" id="2.60.120.260">
    <property type="entry name" value="Galactose-binding domain-like"/>
    <property type="match status" value="2"/>
</dbReference>
<name>A0ABD1KA06_9TELE</name>
<dbReference type="PANTHER" id="PTHR23421">
    <property type="entry name" value="BETA-GALACTOSIDASE RELATED"/>
    <property type="match status" value="1"/>
</dbReference>
<dbReference type="Pfam" id="PF21467">
    <property type="entry name" value="BetaGal_gal-bd"/>
    <property type="match status" value="1"/>
</dbReference>